<organism evidence="1">
    <name type="scientific">Siphoviridae sp. ctGuJ10</name>
    <dbReference type="NCBI Taxonomy" id="2825418"/>
    <lineage>
        <taxon>Viruses</taxon>
        <taxon>Duplodnaviria</taxon>
        <taxon>Heunggongvirae</taxon>
        <taxon>Uroviricota</taxon>
        <taxon>Caudoviricetes</taxon>
    </lineage>
</organism>
<sequence length="176" mass="20869">MSKKYTIQDLIVQKIIFAGTYTQSKTIAAKLHEYNIKTDVIDNMITIRDSKFYMLVDHGELTMIMSNSVRLFKDSYLLIDCNDIDIEYPTFDKEETEEFELEEIVHAVICDNEIFSFVRQHVTSIISAIDRKNRMCEVVYLNDVHHSEWVSFDNLHHIEHIYDTLDEYEESENEEQ</sequence>
<name>A0A8S5PUC5_9CAUD</name>
<accession>A0A8S5PUC5</accession>
<proteinExistence type="predicted"/>
<evidence type="ECO:0000313" key="1">
    <source>
        <dbReference type="EMBL" id="DAE10115.1"/>
    </source>
</evidence>
<reference evidence="1" key="1">
    <citation type="journal article" date="2021" name="Proc. Natl. Acad. Sci. U.S.A.">
        <title>A Catalog of Tens of Thousands of Viruses from Human Metagenomes Reveals Hidden Associations with Chronic Diseases.</title>
        <authorList>
            <person name="Tisza M.J."/>
            <person name="Buck C.B."/>
        </authorList>
    </citation>
    <scope>NUCLEOTIDE SEQUENCE</scope>
    <source>
        <strain evidence="1">CtGuJ10</strain>
    </source>
</reference>
<dbReference type="EMBL" id="BK015503">
    <property type="protein sequence ID" value="DAE10115.1"/>
    <property type="molecule type" value="Genomic_DNA"/>
</dbReference>
<protein>
    <submittedName>
        <fullName evidence="1">Uncharacterized protein</fullName>
    </submittedName>
</protein>